<feature type="region of interest" description="Disordered" evidence="4">
    <location>
        <begin position="181"/>
        <end position="314"/>
    </location>
</feature>
<dbReference type="GO" id="GO:0036064">
    <property type="term" value="C:ciliary basal body"/>
    <property type="evidence" value="ECO:0007669"/>
    <property type="project" value="TreeGrafter"/>
</dbReference>
<dbReference type="InterPro" id="IPR004344">
    <property type="entry name" value="TTL/TTLL_fam"/>
</dbReference>
<dbReference type="OrthoDB" id="202825at2759"/>
<dbReference type="Gene3D" id="3.30.470.20">
    <property type="entry name" value="ATP-grasp fold, B domain"/>
    <property type="match status" value="1"/>
</dbReference>
<dbReference type="PANTHER" id="PTHR12241">
    <property type="entry name" value="TUBULIN POLYGLUTAMYLASE"/>
    <property type="match status" value="1"/>
</dbReference>
<feature type="compositionally biased region" description="Basic and acidic residues" evidence="4">
    <location>
        <begin position="466"/>
        <end position="486"/>
    </location>
</feature>
<dbReference type="InParanoid" id="A0A0G4EKS8"/>
<dbReference type="GO" id="GO:0070740">
    <property type="term" value="F:tubulin-glutamic acid ligase activity"/>
    <property type="evidence" value="ECO:0007669"/>
    <property type="project" value="TreeGrafter"/>
</dbReference>
<dbReference type="Proteomes" id="UP000041254">
    <property type="component" value="Unassembled WGS sequence"/>
</dbReference>
<evidence type="ECO:0008006" key="7">
    <source>
        <dbReference type="Google" id="ProtNLM"/>
    </source>
</evidence>
<evidence type="ECO:0000256" key="3">
    <source>
        <dbReference type="ARBA" id="ARBA00022840"/>
    </source>
</evidence>
<dbReference type="GO" id="GO:0000226">
    <property type="term" value="P:microtubule cytoskeleton organization"/>
    <property type="evidence" value="ECO:0007669"/>
    <property type="project" value="TreeGrafter"/>
</dbReference>
<feature type="compositionally biased region" description="Basic residues" evidence="4">
    <location>
        <begin position="137"/>
        <end position="148"/>
    </location>
</feature>
<dbReference type="AlphaFoldDB" id="A0A0G4EKS8"/>
<protein>
    <recommendedName>
        <fullName evidence="7">Tubulin--tyrosine ligase-like protein 9</fullName>
    </recommendedName>
</protein>
<dbReference type="EMBL" id="CDMY01000255">
    <property type="protein sequence ID" value="CEL97771.1"/>
    <property type="molecule type" value="Genomic_DNA"/>
</dbReference>
<feature type="compositionally biased region" description="Pro residues" evidence="4">
    <location>
        <begin position="427"/>
        <end position="439"/>
    </location>
</feature>
<evidence type="ECO:0000256" key="1">
    <source>
        <dbReference type="ARBA" id="ARBA00022598"/>
    </source>
</evidence>
<feature type="compositionally biased region" description="Basic and acidic residues" evidence="4">
    <location>
        <begin position="382"/>
        <end position="399"/>
    </location>
</feature>
<feature type="region of interest" description="Disordered" evidence="4">
    <location>
        <begin position="91"/>
        <end position="155"/>
    </location>
</feature>
<dbReference type="Pfam" id="PF03133">
    <property type="entry name" value="TTL"/>
    <property type="match status" value="2"/>
</dbReference>
<proteinExistence type="predicted"/>
<feature type="compositionally biased region" description="Polar residues" evidence="4">
    <location>
        <begin position="919"/>
        <end position="929"/>
    </location>
</feature>
<evidence type="ECO:0000256" key="4">
    <source>
        <dbReference type="SAM" id="MobiDB-lite"/>
    </source>
</evidence>
<feature type="region of interest" description="Disordered" evidence="4">
    <location>
        <begin position="343"/>
        <end position="518"/>
    </location>
</feature>
<dbReference type="GO" id="GO:0015631">
    <property type="term" value="F:tubulin binding"/>
    <property type="evidence" value="ECO:0007669"/>
    <property type="project" value="TreeGrafter"/>
</dbReference>
<keyword evidence="3" id="KW-0067">ATP-binding</keyword>
<dbReference type="STRING" id="1169540.A0A0G4EKS8"/>
<dbReference type="SUPFAM" id="SSF56059">
    <property type="entry name" value="Glutathione synthetase ATP-binding domain-like"/>
    <property type="match status" value="1"/>
</dbReference>
<keyword evidence="2" id="KW-0547">Nucleotide-binding</keyword>
<sequence>MCGGPARAQVECLPHPEDIFDMDTTELAAALAKVERLPMDGKGPVPDIVYVASLLRRELEERKLSCAIMQALVAPQHRPAEVCQAAENRALPEQPAQTSPPWPTLRLPPKTRRVRRHAERPGVGLASPRPAQDRQRTGRRTHGAKARKSSSQQWRPSPVAFDFVIGKSSVQSVAKPKLAVRQDDQVIEDKPSPRRAAPESPRGVKNRPKPLARGPQEHGASSAPILDIATDPADGPEQAAVASGGEPEETPEAAVSIEGTPGSDITTAADDAHDLSRVETSDAQCIGQEEPPPPEQVSALGCGEEESARETLERPNEVNLASFATHSTSPAAVCPSMAIAALDAAAPSSSTSDDKGSEGSECLMAMKVAAEGVVKCSPLRGQRGEREQQHKETPRRTKPEPTVSASEDVPSCCVDDDDSAELDKPSYPTPTLEPRPPQASPDASDPPHETAEGGTKVEIVTLPPAKNDDAAQQEKYDDKDGKERTEAALPEGNTNPRRKRMAAHATAKAPRTRPTSARPALNPLAIDWMGISPSSVLVDYSNEYRSISDILCCADASRKEWVLRETMHLFKHFCEVMQPLQVHLDRFQDDSSGRADSQRDKRAEMRAALQTCLQALPGPSSSTGLYGLFLRGILQPIDRPPANGTDKDTDRKPLGYATLERLLSREDDLVASAVRQQMEKDRQREEKPLSVYSLRYYRVVQHRTEVYDIVTRALHQKDGWEELPHGLGLGPCWNLLWTWGRPRVDYSRLLQWQKVNHYPHSRHLTRKDYLKRCIERYVKMGGKAGEAFRIMPLTFTLPKEYVPFVEAFSGTPDEERDHRLWILKPAGSSRGRGIQIINDLSGVTYGEQMVIQEYIRRPLLLEGFKFDLRVYVLVTSFQPLEAFVYKRGFARIATVLYSADPRDIHNRFIHLTNSSIQRHNMPDATQPTSKQHETAQPHDEPIDSPPLDVLFGGTKISLDDLTTRLEARGIDWADLWRRLCDVVLKSLCCCQDFIPHQRSAFELFGYDILIDERLKPWLLEVNASPSLGQEHVLDEKVKLPLISDTIDLVAPLAFDRQKLVQVLSRRLEGSQKTSASVTGVSVSGSSKIHQQLMVDINAVLNKAPLRRPGELPGELARRGDYECIAPSRAWDGILKVRRCIFGAT</sequence>
<reference evidence="5 6" key="1">
    <citation type="submission" date="2014-11" db="EMBL/GenBank/DDBJ databases">
        <authorList>
            <person name="Zhu J."/>
            <person name="Qi W."/>
            <person name="Song R."/>
        </authorList>
    </citation>
    <scope>NUCLEOTIDE SEQUENCE [LARGE SCALE GENOMIC DNA]</scope>
</reference>
<feature type="compositionally biased region" description="Basic residues" evidence="4">
    <location>
        <begin position="109"/>
        <end position="118"/>
    </location>
</feature>
<organism evidence="5 6">
    <name type="scientific">Vitrella brassicaformis (strain CCMP3155)</name>
    <dbReference type="NCBI Taxonomy" id="1169540"/>
    <lineage>
        <taxon>Eukaryota</taxon>
        <taxon>Sar</taxon>
        <taxon>Alveolata</taxon>
        <taxon>Colpodellida</taxon>
        <taxon>Vitrellaceae</taxon>
        <taxon>Vitrella</taxon>
    </lineage>
</organism>
<name>A0A0G4EKS8_VITBC</name>
<keyword evidence="6" id="KW-1185">Reference proteome</keyword>
<evidence type="ECO:0000313" key="6">
    <source>
        <dbReference type="Proteomes" id="UP000041254"/>
    </source>
</evidence>
<keyword evidence="1" id="KW-0436">Ligase</keyword>
<evidence type="ECO:0000313" key="5">
    <source>
        <dbReference type="EMBL" id="CEL97771.1"/>
    </source>
</evidence>
<dbReference type="PROSITE" id="PS51221">
    <property type="entry name" value="TTL"/>
    <property type="match status" value="1"/>
</dbReference>
<feature type="compositionally biased region" description="Basic and acidic residues" evidence="4">
    <location>
        <begin position="930"/>
        <end position="941"/>
    </location>
</feature>
<evidence type="ECO:0000256" key="2">
    <source>
        <dbReference type="ARBA" id="ARBA00022741"/>
    </source>
</evidence>
<feature type="compositionally biased region" description="Basic and acidic residues" evidence="4">
    <location>
        <begin position="181"/>
        <end position="192"/>
    </location>
</feature>
<dbReference type="PANTHER" id="PTHR12241:SF155">
    <property type="entry name" value="TUBULIN-TYROSINE LIGASE FAMILY PROTEIN"/>
    <property type="match status" value="1"/>
</dbReference>
<accession>A0A0G4EKS8</accession>
<feature type="region of interest" description="Disordered" evidence="4">
    <location>
        <begin position="919"/>
        <end position="944"/>
    </location>
</feature>
<feature type="compositionally biased region" description="Basic and acidic residues" evidence="4">
    <location>
        <begin position="270"/>
        <end position="280"/>
    </location>
</feature>
<dbReference type="GO" id="GO:0005524">
    <property type="term" value="F:ATP binding"/>
    <property type="evidence" value="ECO:0007669"/>
    <property type="project" value="UniProtKB-KW"/>
</dbReference>
<gene>
    <name evidence="5" type="ORF">Vbra_12356</name>
</gene>
<dbReference type="VEuPathDB" id="CryptoDB:Vbra_12356"/>